<sequence length="92" mass="10312">MKGKHDELHVNERFRAPTQMSAPLVAVTPLLFAERSKCCISIVNRSHEVTVTDESVWAVTCDNNWTEETSTDASEMDEEAVEREAGGCDSRR</sequence>
<dbReference type="Proteomes" id="UP001281761">
    <property type="component" value="Unassembled WGS sequence"/>
</dbReference>
<accession>A0ABQ9WPG3</accession>
<feature type="compositionally biased region" description="Basic and acidic residues" evidence="1">
    <location>
        <begin position="82"/>
        <end position="92"/>
    </location>
</feature>
<reference evidence="2 3" key="1">
    <citation type="journal article" date="2022" name="bioRxiv">
        <title>Genomics of Preaxostyla Flagellates Illuminates Evolutionary Transitions and the Path Towards Mitochondrial Loss.</title>
        <authorList>
            <person name="Novak L.V.F."/>
            <person name="Treitli S.C."/>
            <person name="Pyrih J."/>
            <person name="Halakuc P."/>
            <person name="Pipaliya S.V."/>
            <person name="Vacek V."/>
            <person name="Brzon O."/>
            <person name="Soukal P."/>
            <person name="Eme L."/>
            <person name="Dacks J.B."/>
            <person name="Karnkowska A."/>
            <person name="Elias M."/>
            <person name="Hampl V."/>
        </authorList>
    </citation>
    <scope>NUCLEOTIDE SEQUENCE [LARGE SCALE GENOMIC DNA]</scope>
    <source>
        <strain evidence="2">NAU3</strain>
        <tissue evidence="2">Gut</tissue>
    </source>
</reference>
<evidence type="ECO:0000256" key="1">
    <source>
        <dbReference type="SAM" id="MobiDB-lite"/>
    </source>
</evidence>
<comment type="caution">
    <text evidence="2">The sequence shown here is derived from an EMBL/GenBank/DDBJ whole genome shotgun (WGS) entry which is preliminary data.</text>
</comment>
<evidence type="ECO:0000313" key="3">
    <source>
        <dbReference type="Proteomes" id="UP001281761"/>
    </source>
</evidence>
<proteinExistence type="predicted"/>
<feature type="region of interest" description="Disordered" evidence="1">
    <location>
        <begin position="67"/>
        <end position="92"/>
    </location>
</feature>
<dbReference type="EMBL" id="JARBJD010000511">
    <property type="protein sequence ID" value="KAK2941370.1"/>
    <property type="molecule type" value="Genomic_DNA"/>
</dbReference>
<name>A0ABQ9WPG3_9EUKA</name>
<organism evidence="2 3">
    <name type="scientific">Blattamonas nauphoetae</name>
    <dbReference type="NCBI Taxonomy" id="2049346"/>
    <lineage>
        <taxon>Eukaryota</taxon>
        <taxon>Metamonada</taxon>
        <taxon>Preaxostyla</taxon>
        <taxon>Oxymonadida</taxon>
        <taxon>Blattamonas</taxon>
    </lineage>
</organism>
<evidence type="ECO:0000313" key="2">
    <source>
        <dbReference type="EMBL" id="KAK2941370.1"/>
    </source>
</evidence>
<keyword evidence="3" id="KW-1185">Reference proteome</keyword>
<gene>
    <name evidence="2" type="ORF">BLNAU_23708</name>
</gene>
<protein>
    <submittedName>
        <fullName evidence="2">Uncharacterized protein</fullName>
    </submittedName>
</protein>